<feature type="region of interest" description="Disordered" evidence="1">
    <location>
        <begin position="106"/>
        <end position="202"/>
    </location>
</feature>
<name>A0A6A5YS10_9PLEO</name>
<dbReference type="AlphaFoldDB" id="A0A6A5YS10"/>
<dbReference type="PANTHER" id="PTHR39610">
    <property type="entry name" value="BZIP DOMAIN-CONTAINING PROTEIN-RELATED"/>
    <property type="match status" value="1"/>
</dbReference>
<accession>A0A6A5YS10</accession>
<gene>
    <name evidence="2" type="ORF">BDV96DRAFT_501934</name>
</gene>
<dbReference type="Proteomes" id="UP000799770">
    <property type="component" value="Unassembled WGS sequence"/>
</dbReference>
<dbReference type="OrthoDB" id="5407781at2759"/>
<feature type="compositionally biased region" description="Polar residues" evidence="1">
    <location>
        <begin position="106"/>
        <end position="141"/>
    </location>
</feature>
<evidence type="ECO:0000313" key="2">
    <source>
        <dbReference type="EMBL" id="KAF2109912.1"/>
    </source>
</evidence>
<dbReference type="EMBL" id="ML977340">
    <property type="protein sequence ID" value="KAF2109912.1"/>
    <property type="molecule type" value="Genomic_DNA"/>
</dbReference>
<feature type="compositionally biased region" description="Polar residues" evidence="1">
    <location>
        <begin position="236"/>
        <end position="255"/>
    </location>
</feature>
<feature type="compositionally biased region" description="Polar residues" evidence="1">
    <location>
        <begin position="149"/>
        <end position="163"/>
    </location>
</feature>
<proteinExistence type="predicted"/>
<keyword evidence="3" id="KW-1185">Reference proteome</keyword>
<dbReference type="PANTHER" id="PTHR39610:SF2">
    <property type="entry name" value="BZIP DOMAIN-CONTAINING PROTEIN"/>
    <property type="match status" value="1"/>
</dbReference>
<sequence>MNAGIQNEESRRTSSGSGSMRREVERARRRSSIRMNLNLNDPGVPAPGEMQMSPSSRSRPPWPHSPHHERTPSMGEMHQEIEYEQENQVNRLLNMIRQQQAQITTLQSNQAPLSSAIDDSTPTSERSLSLPQSAYASQPNISGAFPQPRSHSPFTRGNLSRHSSIADRSRGSSHTGSPALRPMSGGPHESSEWLPTLTTGGSRDESAFYQAETQNLTRENQMLKLRIRELVERQLSELNPTSPITHSPTVHSGLTRSPPVGRAQAQGGAESSEPAGPST</sequence>
<feature type="region of interest" description="Disordered" evidence="1">
    <location>
        <begin position="236"/>
        <end position="279"/>
    </location>
</feature>
<evidence type="ECO:0000256" key="1">
    <source>
        <dbReference type="SAM" id="MobiDB-lite"/>
    </source>
</evidence>
<evidence type="ECO:0000313" key="3">
    <source>
        <dbReference type="Proteomes" id="UP000799770"/>
    </source>
</evidence>
<reference evidence="2" key="1">
    <citation type="journal article" date="2020" name="Stud. Mycol.">
        <title>101 Dothideomycetes genomes: a test case for predicting lifestyles and emergence of pathogens.</title>
        <authorList>
            <person name="Haridas S."/>
            <person name="Albert R."/>
            <person name="Binder M."/>
            <person name="Bloem J."/>
            <person name="Labutti K."/>
            <person name="Salamov A."/>
            <person name="Andreopoulos B."/>
            <person name="Baker S."/>
            <person name="Barry K."/>
            <person name="Bills G."/>
            <person name="Bluhm B."/>
            <person name="Cannon C."/>
            <person name="Castanera R."/>
            <person name="Culley D."/>
            <person name="Daum C."/>
            <person name="Ezra D."/>
            <person name="Gonzalez J."/>
            <person name="Henrissat B."/>
            <person name="Kuo A."/>
            <person name="Liang C."/>
            <person name="Lipzen A."/>
            <person name="Lutzoni F."/>
            <person name="Magnuson J."/>
            <person name="Mondo S."/>
            <person name="Nolan M."/>
            <person name="Ohm R."/>
            <person name="Pangilinan J."/>
            <person name="Park H.-J."/>
            <person name="Ramirez L."/>
            <person name="Alfaro M."/>
            <person name="Sun H."/>
            <person name="Tritt A."/>
            <person name="Yoshinaga Y."/>
            <person name="Zwiers L.-H."/>
            <person name="Turgeon B."/>
            <person name="Goodwin S."/>
            <person name="Spatafora J."/>
            <person name="Crous P."/>
            <person name="Grigoriev I."/>
        </authorList>
    </citation>
    <scope>NUCLEOTIDE SEQUENCE</scope>
    <source>
        <strain evidence="2">CBS 627.86</strain>
    </source>
</reference>
<protein>
    <submittedName>
        <fullName evidence="2">Uncharacterized protein</fullName>
    </submittedName>
</protein>
<organism evidence="2 3">
    <name type="scientific">Lophiotrema nucula</name>
    <dbReference type="NCBI Taxonomy" id="690887"/>
    <lineage>
        <taxon>Eukaryota</taxon>
        <taxon>Fungi</taxon>
        <taxon>Dikarya</taxon>
        <taxon>Ascomycota</taxon>
        <taxon>Pezizomycotina</taxon>
        <taxon>Dothideomycetes</taxon>
        <taxon>Pleosporomycetidae</taxon>
        <taxon>Pleosporales</taxon>
        <taxon>Lophiotremataceae</taxon>
        <taxon>Lophiotrema</taxon>
    </lineage>
</organism>
<feature type="region of interest" description="Disordered" evidence="1">
    <location>
        <begin position="1"/>
        <end position="73"/>
    </location>
</feature>